<proteinExistence type="predicted"/>
<evidence type="ECO:0000313" key="2">
    <source>
        <dbReference type="Proteomes" id="UP000218785"/>
    </source>
</evidence>
<keyword evidence="2" id="KW-1185">Reference proteome</keyword>
<evidence type="ECO:0000313" key="1">
    <source>
        <dbReference type="EMBL" id="BAY98057.1"/>
    </source>
</evidence>
<dbReference type="AlphaFoldDB" id="A0A1Z4MX33"/>
<dbReference type="KEGG" id="ttq:NIES37_20050"/>
<sequence length="61" mass="7161">MLIIFLPYRFYNSKFIDNSQSLQRTVLIKLIYGGKLRSQYGVNKLPILNEGNAETLFIFNF</sequence>
<protein>
    <submittedName>
        <fullName evidence="1">Uncharacterized protein</fullName>
    </submittedName>
</protein>
<reference evidence="1 2" key="1">
    <citation type="submission" date="2017-06" db="EMBL/GenBank/DDBJ databases">
        <title>Genome sequencing of cyanobaciteial culture collection at National Institute for Environmental Studies (NIES).</title>
        <authorList>
            <person name="Hirose Y."/>
            <person name="Shimura Y."/>
            <person name="Fujisawa T."/>
            <person name="Nakamura Y."/>
            <person name="Kawachi M."/>
        </authorList>
    </citation>
    <scope>NUCLEOTIDE SEQUENCE [LARGE SCALE GENOMIC DNA]</scope>
    <source>
        <strain evidence="1 2">NIES-37</strain>
    </source>
</reference>
<dbReference type="EMBL" id="AP018248">
    <property type="protein sequence ID" value="BAY98057.1"/>
    <property type="molecule type" value="Genomic_DNA"/>
</dbReference>
<accession>A0A1Z4MX33</accession>
<dbReference type="Proteomes" id="UP000218785">
    <property type="component" value="Chromosome"/>
</dbReference>
<gene>
    <name evidence="1" type="ORF">NIES37_20050</name>
</gene>
<name>A0A1Z4MX33_9CYAN</name>
<organism evidence="1 2">
    <name type="scientific">Tolypothrix tenuis PCC 7101</name>
    <dbReference type="NCBI Taxonomy" id="231146"/>
    <lineage>
        <taxon>Bacteria</taxon>
        <taxon>Bacillati</taxon>
        <taxon>Cyanobacteriota</taxon>
        <taxon>Cyanophyceae</taxon>
        <taxon>Nostocales</taxon>
        <taxon>Tolypothrichaceae</taxon>
        <taxon>Tolypothrix</taxon>
    </lineage>
</organism>